<dbReference type="GO" id="GO:0005794">
    <property type="term" value="C:Golgi apparatus"/>
    <property type="evidence" value="ECO:0007669"/>
    <property type="project" value="TreeGrafter"/>
</dbReference>
<dbReference type="InterPro" id="IPR029962">
    <property type="entry name" value="TBL"/>
</dbReference>
<sequence length="111" mass="12687">MKDKSIGFVGDSLNEKFLVSFLCILRLANSDAKKYKKKGAWRGGYFPKFNVTVCYHRAMLLAKYEWQPAKDANLSNKDGLKGIYRVDVDLPALDWVEATNFYNTLVFNTGH</sequence>
<dbReference type="Proteomes" id="UP001419268">
    <property type="component" value="Unassembled WGS sequence"/>
</dbReference>
<evidence type="ECO:0000313" key="4">
    <source>
        <dbReference type="Proteomes" id="UP001419268"/>
    </source>
</evidence>
<evidence type="ECO:0000259" key="2">
    <source>
        <dbReference type="Pfam" id="PF13839"/>
    </source>
</evidence>
<organism evidence="3 4">
    <name type="scientific">Stephania cephalantha</name>
    <dbReference type="NCBI Taxonomy" id="152367"/>
    <lineage>
        <taxon>Eukaryota</taxon>
        <taxon>Viridiplantae</taxon>
        <taxon>Streptophyta</taxon>
        <taxon>Embryophyta</taxon>
        <taxon>Tracheophyta</taxon>
        <taxon>Spermatophyta</taxon>
        <taxon>Magnoliopsida</taxon>
        <taxon>Ranunculales</taxon>
        <taxon>Menispermaceae</taxon>
        <taxon>Menispermoideae</taxon>
        <taxon>Cissampelideae</taxon>
        <taxon>Stephania</taxon>
    </lineage>
</organism>
<comment type="similarity">
    <text evidence="1">Belongs to the PC-esterase family. TBL subfamily.</text>
</comment>
<reference evidence="3 4" key="1">
    <citation type="submission" date="2024-01" db="EMBL/GenBank/DDBJ databases">
        <title>Genome assemblies of Stephania.</title>
        <authorList>
            <person name="Yang L."/>
        </authorList>
    </citation>
    <scope>NUCLEOTIDE SEQUENCE [LARGE SCALE GENOMIC DNA]</scope>
    <source>
        <strain evidence="3">JXDWG</strain>
        <tissue evidence="3">Leaf</tissue>
    </source>
</reference>
<accession>A0AAP0EJD5</accession>
<dbReference type="GO" id="GO:0016413">
    <property type="term" value="F:O-acetyltransferase activity"/>
    <property type="evidence" value="ECO:0007669"/>
    <property type="project" value="InterPro"/>
</dbReference>
<dbReference type="Pfam" id="PF13839">
    <property type="entry name" value="PC-Esterase"/>
    <property type="match status" value="1"/>
</dbReference>
<feature type="domain" description="Trichome birefringence-like C-terminal" evidence="2">
    <location>
        <begin position="1"/>
        <end position="111"/>
    </location>
</feature>
<dbReference type="PANTHER" id="PTHR32285">
    <property type="entry name" value="PROTEIN TRICHOME BIREFRINGENCE-LIKE 9-RELATED"/>
    <property type="match status" value="1"/>
</dbReference>
<evidence type="ECO:0000313" key="3">
    <source>
        <dbReference type="EMBL" id="KAK9094339.1"/>
    </source>
</evidence>
<comment type="caution">
    <text evidence="3">The sequence shown here is derived from an EMBL/GenBank/DDBJ whole genome shotgun (WGS) entry which is preliminary data.</text>
</comment>
<protein>
    <recommendedName>
        <fullName evidence="2">Trichome birefringence-like C-terminal domain-containing protein</fullName>
    </recommendedName>
</protein>
<keyword evidence="4" id="KW-1185">Reference proteome</keyword>
<dbReference type="AlphaFoldDB" id="A0AAP0EJD5"/>
<dbReference type="InterPro" id="IPR026057">
    <property type="entry name" value="TBL_C"/>
</dbReference>
<dbReference type="EMBL" id="JBBNAG010000011">
    <property type="protein sequence ID" value="KAK9094339.1"/>
    <property type="molecule type" value="Genomic_DNA"/>
</dbReference>
<gene>
    <name evidence="3" type="ORF">Scep_025808</name>
</gene>
<dbReference type="PANTHER" id="PTHR32285:SF23">
    <property type="entry name" value="PROTEIN TRICHOME BIREFRINGENCE-LIKE 12"/>
    <property type="match status" value="1"/>
</dbReference>
<evidence type="ECO:0000256" key="1">
    <source>
        <dbReference type="ARBA" id="ARBA00007727"/>
    </source>
</evidence>
<name>A0AAP0EJD5_9MAGN</name>
<proteinExistence type="inferred from homology"/>